<organism evidence="1 2">
    <name type="scientific">Actinomadura algeriensis</name>
    <dbReference type="NCBI Taxonomy" id="1679523"/>
    <lineage>
        <taxon>Bacteria</taxon>
        <taxon>Bacillati</taxon>
        <taxon>Actinomycetota</taxon>
        <taxon>Actinomycetes</taxon>
        <taxon>Streptosporangiales</taxon>
        <taxon>Thermomonosporaceae</taxon>
        <taxon>Actinomadura</taxon>
    </lineage>
</organism>
<dbReference type="EMBL" id="JADBDZ010000001">
    <property type="protein sequence ID" value="MBE1532494.1"/>
    <property type="molecule type" value="Genomic_DNA"/>
</dbReference>
<protein>
    <submittedName>
        <fullName evidence="1">Uncharacterized protein</fullName>
    </submittedName>
</protein>
<comment type="caution">
    <text evidence="1">The sequence shown here is derived from an EMBL/GenBank/DDBJ whole genome shotgun (WGS) entry which is preliminary data.</text>
</comment>
<accession>A0ABR9JPJ5</accession>
<proteinExistence type="predicted"/>
<evidence type="ECO:0000313" key="2">
    <source>
        <dbReference type="Proteomes" id="UP000627838"/>
    </source>
</evidence>
<reference evidence="1 2" key="1">
    <citation type="submission" date="2020-10" db="EMBL/GenBank/DDBJ databases">
        <title>Sequencing the genomes of 1000 actinobacteria strains.</title>
        <authorList>
            <person name="Klenk H.-P."/>
        </authorList>
    </citation>
    <scope>NUCLEOTIDE SEQUENCE [LARGE SCALE GENOMIC DNA]</scope>
    <source>
        <strain evidence="1 2">DSM 46744</strain>
    </source>
</reference>
<dbReference type="RefSeq" id="WP_192759178.1">
    <property type="nucleotide sequence ID" value="NZ_JADBDZ010000001.1"/>
</dbReference>
<evidence type="ECO:0000313" key="1">
    <source>
        <dbReference type="EMBL" id="MBE1532494.1"/>
    </source>
</evidence>
<dbReference type="Proteomes" id="UP000627838">
    <property type="component" value="Unassembled WGS sequence"/>
</dbReference>
<keyword evidence="2" id="KW-1185">Reference proteome</keyword>
<gene>
    <name evidence="1" type="ORF">H4W34_002327</name>
</gene>
<name>A0ABR9JPJ5_9ACTN</name>
<sequence length="180" mass="18966">MRPTSLLDTIAATPWASGLLASVFDFDVTDRGHKPIEALQLASGDFLEAIAREAAGGTYFLCGDGGDERPVLYTNSEGGAALVGTSLSSALTTIIELPYWQDCLMRSDGGDLEKARAAIPALEGEYLADIPDLSLRRARLLDGLGLAPGDGVVSLLRAAADTARAFVVVTEDGYSYRSLL</sequence>